<name>A0A975CUX1_9FLAO</name>
<dbReference type="AlphaFoldDB" id="A0A975CUX1"/>
<dbReference type="EMBL" id="CP071869">
    <property type="protein sequence ID" value="QTE23981.1"/>
    <property type="molecule type" value="Genomic_DNA"/>
</dbReference>
<evidence type="ECO:0000313" key="2">
    <source>
        <dbReference type="Proteomes" id="UP000663920"/>
    </source>
</evidence>
<sequence length="263" mass="30322">MKKYIFTIGFLLISLYTFGQQKKIKNYKYIVVPEKFEFLKKADQYQTSSLTKFLLEKNGFQVYLSSEDYPEDLQKNRCLALFADVVDKSSLFKIKTLIQLKDCFNKVVYTSKEGGSNIKNYKKGYQEAIRNAHKSMRNIRYVALPENNQNSKGEVAKKVAVISKKVEKPVKVISEVSPITNQKQPIKTASNKALSVLYAQAKENGFQLINTKPEVVFLLLNTNVKEVFIIKDKNGILYKNANSWVAEYYKNGKLITEEYLIKF</sequence>
<dbReference type="KEGG" id="pcea:J3359_06855"/>
<gene>
    <name evidence="1" type="ORF">J3359_06855</name>
</gene>
<keyword evidence="2" id="KW-1185">Reference proteome</keyword>
<dbReference type="Proteomes" id="UP000663920">
    <property type="component" value="Chromosome"/>
</dbReference>
<evidence type="ECO:0000313" key="1">
    <source>
        <dbReference type="EMBL" id="QTE23981.1"/>
    </source>
</evidence>
<organism evidence="1 2">
    <name type="scientific">Polaribacter cellanae</name>
    <dbReference type="NCBI Taxonomy" id="2818493"/>
    <lineage>
        <taxon>Bacteria</taxon>
        <taxon>Pseudomonadati</taxon>
        <taxon>Bacteroidota</taxon>
        <taxon>Flavobacteriia</taxon>
        <taxon>Flavobacteriales</taxon>
        <taxon>Flavobacteriaceae</taxon>
    </lineage>
</organism>
<reference evidence="1 2" key="1">
    <citation type="submission" date="2021-03" db="EMBL/GenBank/DDBJ databases">
        <title>Complete genome of Polaribacter_sp.SM13.</title>
        <authorList>
            <person name="Jeong S.W."/>
            <person name="Bae J.W."/>
        </authorList>
    </citation>
    <scope>NUCLEOTIDE SEQUENCE [LARGE SCALE GENOMIC DNA]</scope>
    <source>
        <strain evidence="1 2">SM13</strain>
    </source>
</reference>
<accession>A0A975CUX1</accession>
<protein>
    <submittedName>
        <fullName evidence="1">Uncharacterized protein</fullName>
    </submittedName>
</protein>
<proteinExistence type="predicted"/>
<dbReference type="RefSeq" id="WP_208079966.1">
    <property type="nucleotide sequence ID" value="NZ_CP071869.1"/>
</dbReference>